<dbReference type="KEGG" id="hra:EI982_10260"/>
<dbReference type="AlphaFoldDB" id="A0A6B9F4A6"/>
<dbReference type="InterPro" id="IPR037171">
    <property type="entry name" value="NagB/RpiA_transferase-like"/>
</dbReference>
<dbReference type="InterPro" id="IPR002698">
    <property type="entry name" value="FTHF_cligase"/>
</dbReference>
<keyword evidence="1" id="KW-0436">Ligase</keyword>
<evidence type="ECO:0000313" key="1">
    <source>
        <dbReference type="EMBL" id="QGX95148.1"/>
    </source>
</evidence>
<dbReference type="GO" id="GO:0016874">
    <property type="term" value="F:ligase activity"/>
    <property type="evidence" value="ECO:0007669"/>
    <property type="project" value="UniProtKB-KW"/>
</dbReference>
<dbReference type="GO" id="GO:0005737">
    <property type="term" value="C:cytoplasm"/>
    <property type="evidence" value="ECO:0007669"/>
    <property type="project" value="TreeGrafter"/>
</dbReference>
<dbReference type="Proteomes" id="UP000428325">
    <property type="component" value="Chromosome"/>
</dbReference>
<dbReference type="SUPFAM" id="SSF100950">
    <property type="entry name" value="NagB/RpiA/CoA transferase-like"/>
    <property type="match status" value="1"/>
</dbReference>
<protein>
    <submittedName>
        <fullName evidence="1">5-formyltetrahydrofolate cyclo-ligase</fullName>
    </submittedName>
</protein>
<dbReference type="EMBL" id="CP034345">
    <property type="protein sequence ID" value="QGX95148.1"/>
    <property type="molecule type" value="Genomic_DNA"/>
</dbReference>
<reference evidence="1 2" key="1">
    <citation type="submission" date="2018-12" db="EMBL/GenBank/DDBJ databases">
        <title>Complete genome sequence of Haloplanus rallus MBLA0036.</title>
        <authorList>
            <person name="Nam Y.-d."/>
            <person name="Kang J."/>
            <person name="Chung W.-H."/>
            <person name="Park Y.S."/>
        </authorList>
    </citation>
    <scope>NUCLEOTIDE SEQUENCE [LARGE SCALE GENOMIC DNA]</scope>
    <source>
        <strain evidence="1 2">MBLA0036</strain>
    </source>
</reference>
<evidence type="ECO:0000313" key="2">
    <source>
        <dbReference type="Proteomes" id="UP000428325"/>
    </source>
</evidence>
<dbReference type="Pfam" id="PF01812">
    <property type="entry name" value="5-FTHF_cyc-lig"/>
    <property type="match status" value="1"/>
</dbReference>
<proteinExistence type="predicted"/>
<organism evidence="1 2">
    <name type="scientific">Haloplanus rallus</name>
    <dbReference type="NCBI Taxonomy" id="1816183"/>
    <lineage>
        <taxon>Archaea</taxon>
        <taxon>Methanobacteriati</taxon>
        <taxon>Methanobacteriota</taxon>
        <taxon>Stenosarchaea group</taxon>
        <taxon>Halobacteria</taxon>
        <taxon>Halobacteriales</taxon>
        <taxon>Haloferacaceae</taxon>
        <taxon>Haloplanus</taxon>
    </lineage>
</organism>
<name>A0A6B9F4A6_9EURY</name>
<dbReference type="InterPro" id="IPR024185">
    <property type="entry name" value="FTHF_cligase-like_sf"/>
</dbReference>
<sequence>MIDEPSIRNEVRERVWSQLREVARPDSRFAWDFGEFIADYVGSETGADRLLELADDHDCGTWLVTPDNNLDPLRERLIERSIPFLMPTYGIRRGFLSLDPADVPDGQAAFAATLDGMTRFADRVPLETLEADHPSLDIMVTGGSFVTPDGLRMGKGHGFFDLEWAMLRRVGLATADTLVVAAVHDVQLLPEADAPSGMVADHDTVVDHVVTPTRTHRVEGERQKPSGIRWPLLTEAEIRSIPPLETLWHRDGRPTTDDA</sequence>
<accession>A0A6B9F4A6</accession>
<dbReference type="GeneID" id="43369926"/>
<dbReference type="Gene3D" id="3.40.50.10420">
    <property type="entry name" value="NagB/RpiA/CoA transferase-like"/>
    <property type="match status" value="1"/>
</dbReference>
<gene>
    <name evidence="1" type="ORF">EI982_10260</name>
</gene>
<keyword evidence="2" id="KW-1185">Reference proteome</keyword>
<dbReference type="PANTHER" id="PTHR13017">
    <property type="entry name" value="5-FORMYLTETRAHYDROFOLATE CYCLO-LIGASE-RELATED"/>
    <property type="match status" value="1"/>
</dbReference>
<dbReference type="PANTHER" id="PTHR13017:SF0">
    <property type="entry name" value="METHENYLTETRAHYDROFOLATE SYNTHASE DOMAIN-CONTAINING PROTEIN"/>
    <property type="match status" value="1"/>
</dbReference>
<dbReference type="RefSeq" id="WP_157689607.1">
    <property type="nucleotide sequence ID" value="NZ_CP034345.1"/>
</dbReference>